<dbReference type="Pfam" id="PF01813">
    <property type="entry name" value="ATP-synt_D"/>
    <property type="match status" value="1"/>
</dbReference>
<comment type="caution">
    <text evidence="5">The sequence shown here is derived from an EMBL/GenBank/DDBJ whole genome shotgun (WGS) entry which is preliminary data.</text>
</comment>
<sequence length="216" mass="24713">MAILNVNPTRMELSRLKKRLTTATRGHKLLKDKQDELVRQFIQLVKKNQELRKKMETALQAGMAEYVLASSSIPDVVLQEAFMIPLNKVTLDIQSRTIMNMDVPVLNAVYEEESTDDDFSYGFASTTSELDLSLSHLDQMLPVMLQLAEIEKTCQLMANEIERTRRRVNALEYMTIPKLTETIQYIESNLAEDERATLTRLMKVTDIIAENEADQA</sequence>
<keyword evidence="4" id="KW-0375">Hydrogen ion transport</keyword>
<keyword evidence="4" id="KW-0066">ATP synthesis</keyword>
<proteinExistence type="inferred from homology"/>
<dbReference type="EMBL" id="NGKU01000001">
    <property type="protein sequence ID" value="OTN77154.1"/>
    <property type="molecule type" value="Genomic_DNA"/>
</dbReference>
<reference evidence="5 6" key="1">
    <citation type="submission" date="2017-05" db="EMBL/GenBank/DDBJ databases">
        <title>The Genome Sequence of Enterococcus sp. 8G7_MSG3316.</title>
        <authorList>
            <consortium name="The Broad Institute Genomics Platform"/>
            <consortium name="The Broad Institute Genomic Center for Infectious Diseases"/>
            <person name="Earl A."/>
            <person name="Manson A."/>
            <person name="Schwartman J."/>
            <person name="Gilmore M."/>
            <person name="Abouelleil A."/>
            <person name="Cao P."/>
            <person name="Chapman S."/>
            <person name="Cusick C."/>
            <person name="Shea T."/>
            <person name="Young S."/>
            <person name="Neafsey D."/>
            <person name="Nusbaum C."/>
            <person name="Birren B."/>
        </authorList>
    </citation>
    <scope>NUCLEOTIDE SEQUENCE [LARGE SCALE GENOMIC DNA]</scope>
    <source>
        <strain evidence="5 6">8G7_MSG3316</strain>
    </source>
</reference>
<dbReference type="GO" id="GO:0042777">
    <property type="term" value="P:proton motive force-driven plasma membrane ATP synthesis"/>
    <property type="evidence" value="ECO:0007669"/>
    <property type="project" value="UniProtKB-UniRule"/>
</dbReference>
<dbReference type="NCBIfam" id="NF001543">
    <property type="entry name" value="PRK00373.1-2"/>
    <property type="match status" value="1"/>
</dbReference>
<evidence type="ECO:0000313" key="5">
    <source>
        <dbReference type="EMBL" id="OTN77154.1"/>
    </source>
</evidence>
<organism evidence="5 6">
    <name type="scientific">Candidatus Enterococcus testudinis</name>
    <dbReference type="NCBI Taxonomy" id="1834191"/>
    <lineage>
        <taxon>Bacteria</taxon>
        <taxon>Bacillati</taxon>
        <taxon>Bacillota</taxon>
        <taxon>Bacilli</taxon>
        <taxon>Lactobacillales</taxon>
        <taxon>Enterococcaceae</taxon>
        <taxon>Enterococcus</taxon>
    </lineage>
</organism>
<dbReference type="GO" id="GO:0005524">
    <property type="term" value="F:ATP binding"/>
    <property type="evidence" value="ECO:0007669"/>
    <property type="project" value="UniProtKB-UniRule"/>
</dbReference>
<keyword evidence="2 4" id="KW-0813">Transport</keyword>
<dbReference type="NCBIfam" id="TIGR00309">
    <property type="entry name" value="V_ATPase_subD"/>
    <property type="match status" value="1"/>
</dbReference>
<evidence type="ECO:0000256" key="2">
    <source>
        <dbReference type="ARBA" id="ARBA00022448"/>
    </source>
</evidence>
<protein>
    <recommendedName>
        <fullName evidence="4">V-type ATP synthase subunit D</fullName>
    </recommendedName>
    <alternativeName>
        <fullName evidence="4">V-ATPase subunit D</fullName>
    </alternativeName>
</protein>
<dbReference type="Proteomes" id="UP000195043">
    <property type="component" value="Unassembled WGS sequence"/>
</dbReference>
<dbReference type="STRING" id="1834191.A5886_002234"/>
<name>A0A242A802_9ENTE</name>
<dbReference type="PANTHER" id="PTHR11671">
    <property type="entry name" value="V-TYPE ATP SYNTHASE SUBUNIT D"/>
    <property type="match status" value="1"/>
</dbReference>
<accession>A0A242A802</accession>
<evidence type="ECO:0000313" key="6">
    <source>
        <dbReference type="Proteomes" id="UP000195043"/>
    </source>
</evidence>
<keyword evidence="3 4" id="KW-0406">Ion transport</keyword>
<evidence type="ECO:0000256" key="4">
    <source>
        <dbReference type="HAMAP-Rule" id="MF_00271"/>
    </source>
</evidence>
<comment type="similarity">
    <text evidence="1 4">Belongs to the V-ATPase D subunit family.</text>
</comment>
<dbReference type="HAMAP" id="MF_00271">
    <property type="entry name" value="ATP_synth_D_arch"/>
    <property type="match status" value="1"/>
</dbReference>
<dbReference type="GO" id="GO:0046933">
    <property type="term" value="F:proton-transporting ATP synthase activity, rotational mechanism"/>
    <property type="evidence" value="ECO:0007669"/>
    <property type="project" value="UniProtKB-UniRule"/>
</dbReference>
<dbReference type="OrthoDB" id="9781718at2"/>
<dbReference type="GO" id="GO:0046961">
    <property type="term" value="F:proton-transporting ATPase activity, rotational mechanism"/>
    <property type="evidence" value="ECO:0007669"/>
    <property type="project" value="InterPro"/>
</dbReference>
<dbReference type="InterPro" id="IPR002699">
    <property type="entry name" value="V_ATPase_D"/>
</dbReference>
<dbReference type="AlphaFoldDB" id="A0A242A802"/>
<gene>
    <name evidence="4" type="primary">atpD</name>
    <name evidence="5" type="ORF">A5886_002234</name>
</gene>
<comment type="function">
    <text evidence="4">Produces ATP from ADP in the presence of a proton gradient across the membrane.</text>
</comment>
<evidence type="ECO:0000256" key="1">
    <source>
        <dbReference type="ARBA" id="ARBA00005850"/>
    </source>
</evidence>
<dbReference type="RefSeq" id="WP_086275214.1">
    <property type="nucleotide sequence ID" value="NZ_NGKU01000001.1"/>
</dbReference>
<evidence type="ECO:0000256" key="3">
    <source>
        <dbReference type="ARBA" id="ARBA00023065"/>
    </source>
</evidence>
<keyword evidence="6" id="KW-1185">Reference proteome</keyword>
<dbReference type="Gene3D" id="1.10.287.3240">
    <property type="match status" value="1"/>
</dbReference>